<keyword evidence="10 13" id="KW-0472">Membrane</keyword>
<evidence type="ECO:0000256" key="3">
    <source>
        <dbReference type="ARBA" id="ARBA00004586"/>
    </source>
</evidence>
<dbReference type="EMBL" id="VIIS01000154">
    <property type="protein sequence ID" value="KAF0312582.1"/>
    <property type="molecule type" value="Genomic_DNA"/>
</dbReference>
<dbReference type="PANTHER" id="PTHR24291">
    <property type="entry name" value="CYTOCHROME P450 FAMILY 4"/>
    <property type="match status" value="1"/>
</dbReference>
<feature type="transmembrane region" description="Helical" evidence="13">
    <location>
        <begin position="12"/>
        <end position="31"/>
    </location>
</feature>
<dbReference type="AlphaFoldDB" id="A0A6A4XDZ6"/>
<dbReference type="GO" id="GO:0004497">
    <property type="term" value="F:monooxygenase activity"/>
    <property type="evidence" value="ECO:0007669"/>
    <property type="project" value="UniProtKB-KW"/>
</dbReference>
<name>A0A6A4XDZ6_AMPAM</name>
<dbReference type="GO" id="GO:0016705">
    <property type="term" value="F:oxidoreductase activity, acting on paired donors, with incorporation or reduction of molecular oxygen"/>
    <property type="evidence" value="ECO:0007669"/>
    <property type="project" value="InterPro"/>
</dbReference>
<dbReference type="GO" id="GO:0005506">
    <property type="term" value="F:iron ion binding"/>
    <property type="evidence" value="ECO:0007669"/>
    <property type="project" value="InterPro"/>
</dbReference>
<accession>A0A6A4XDZ6</accession>
<evidence type="ECO:0000256" key="5">
    <source>
        <dbReference type="ARBA" id="ARBA00022617"/>
    </source>
</evidence>
<dbReference type="InterPro" id="IPR017972">
    <property type="entry name" value="Cyt_P450_CS"/>
</dbReference>
<evidence type="ECO:0000256" key="1">
    <source>
        <dbReference type="ARBA" id="ARBA00001971"/>
    </source>
</evidence>
<comment type="cofactor">
    <cofactor evidence="1 11">
        <name>heme</name>
        <dbReference type="ChEBI" id="CHEBI:30413"/>
    </cofactor>
</comment>
<evidence type="ECO:0000256" key="6">
    <source>
        <dbReference type="ARBA" id="ARBA00022723"/>
    </source>
</evidence>
<evidence type="ECO:0000313" key="14">
    <source>
        <dbReference type="EMBL" id="KAF0312582.1"/>
    </source>
</evidence>
<gene>
    <name evidence="14" type="primary">Cyp4c3</name>
    <name evidence="14" type="ORF">FJT64_016662</name>
</gene>
<sequence length="504" mass="56485">MAPALPSLAEMCSIIVPLLVLLVTVSLLLFYRTPAERLLQLIPGPRPLPILGNLLDLPFGQSDMMEVLRRNCDPGGLTYMHCGSLHYVLLTSPQALEGVLSSKNELDKGYDYEPLHPWLGKGLLTSTGEKWHRRRKLITPAFHFAILDSFLETMTKNASALVERLAAGGDGPQEVWPLVSDAALDTIAETAMGVSVGAQQGSAVKYKAAIASIGHVVHSRSLRPWLRNATIFRLLGWQRQQEEALAVLHSFTRRIIRERRARRADGGADSLEQAGDGRRKAFLDLLLSSEEGALLTDEDVAEEVDTFMFEGHDTTTSGICWTLLHLARLPDVQRRVHEELDEHLPDEGIPLTREHLTNLKYLECTIKESLRVTPPVVMYSRTLRNNFTVDGYVVPAGTNVMMLPYVVHRDPRHWPEPEKFDPDRHLPENAAARHPYALVPFSAGPRNCVGQRFAMLEMKSMLAAMLRRFSLSTEQQFSEKMFYVSLTLQSSPPMKVSFVPREKA</sequence>
<evidence type="ECO:0000256" key="9">
    <source>
        <dbReference type="ARBA" id="ARBA00023033"/>
    </source>
</evidence>
<comment type="caution">
    <text evidence="14">The sequence shown here is derived from an EMBL/GenBank/DDBJ whole genome shotgun (WGS) entry which is preliminary data.</text>
</comment>
<dbReference type="PANTHER" id="PTHR24291:SF189">
    <property type="entry name" value="CYTOCHROME P450 4C3-RELATED"/>
    <property type="match status" value="1"/>
</dbReference>
<keyword evidence="13" id="KW-0812">Transmembrane</keyword>
<dbReference type="CDD" id="cd20628">
    <property type="entry name" value="CYP4"/>
    <property type="match status" value="1"/>
</dbReference>
<keyword evidence="7" id="KW-0256">Endoplasmic reticulum</keyword>
<comment type="subcellular location">
    <subcellularLocation>
        <location evidence="3">Endoplasmic reticulum membrane</location>
    </subcellularLocation>
</comment>
<keyword evidence="13" id="KW-1133">Transmembrane helix</keyword>
<organism evidence="14 15">
    <name type="scientific">Amphibalanus amphitrite</name>
    <name type="common">Striped barnacle</name>
    <name type="synonym">Balanus amphitrite</name>
    <dbReference type="NCBI Taxonomy" id="1232801"/>
    <lineage>
        <taxon>Eukaryota</taxon>
        <taxon>Metazoa</taxon>
        <taxon>Ecdysozoa</taxon>
        <taxon>Arthropoda</taxon>
        <taxon>Crustacea</taxon>
        <taxon>Multicrustacea</taxon>
        <taxon>Cirripedia</taxon>
        <taxon>Thoracica</taxon>
        <taxon>Thoracicalcarea</taxon>
        <taxon>Balanomorpha</taxon>
        <taxon>Balanoidea</taxon>
        <taxon>Balanidae</taxon>
        <taxon>Amphibalaninae</taxon>
        <taxon>Amphibalanus</taxon>
    </lineage>
</organism>
<dbReference type="OrthoDB" id="1470350at2759"/>
<evidence type="ECO:0000256" key="10">
    <source>
        <dbReference type="ARBA" id="ARBA00023136"/>
    </source>
</evidence>
<comment type="function">
    <text evidence="2">May be involved in the metabolism of insect hormones and in the breakdown of synthetic insecticides.</text>
</comment>
<dbReference type="PRINTS" id="PR00385">
    <property type="entry name" value="P450"/>
</dbReference>
<evidence type="ECO:0000256" key="2">
    <source>
        <dbReference type="ARBA" id="ARBA00003690"/>
    </source>
</evidence>
<dbReference type="InterPro" id="IPR001128">
    <property type="entry name" value="Cyt_P450"/>
</dbReference>
<dbReference type="PROSITE" id="PS00086">
    <property type="entry name" value="CYTOCHROME_P450"/>
    <property type="match status" value="1"/>
</dbReference>
<protein>
    <submittedName>
        <fullName evidence="14">Cytochrome P450 4c3</fullName>
    </submittedName>
</protein>
<dbReference type="Gene3D" id="1.10.630.10">
    <property type="entry name" value="Cytochrome P450"/>
    <property type="match status" value="1"/>
</dbReference>
<dbReference type="Pfam" id="PF00067">
    <property type="entry name" value="p450"/>
    <property type="match status" value="1"/>
</dbReference>
<keyword evidence="9 12" id="KW-0503">Monooxygenase</keyword>
<dbReference type="Proteomes" id="UP000440578">
    <property type="component" value="Unassembled WGS sequence"/>
</dbReference>
<evidence type="ECO:0000256" key="4">
    <source>
        <dbReference type="ARBA" id="ARBA00010617"/>
    </source>
</evidence>
<reference evidence="14 15" key="1">
    <citation type="submission" date="2019-07" db="EMBL/GenBank/DDBJ databases">
        <title>Draft genome assembly of a fouling barnacle, Amphibalanus amphitrite (Darwin, 1854): The first reference genome for Thecostraca.</title>
        <authorList>
            <person name="Kim W."/>
        </authorList>
    </citation>
    <scope>NUCLEOTIDE SEQUENCE [LARGE SCALE GENOMIC DNA]</scope>
    <source>
        <strain evidence="14">SNU_AA5</strain>
        <tissue evidence="14">Soma without cirri and trophi</tissue>
    </source>
</reference>
<evidence type="ECO:0000256" key="7">
    <source>
        <dbReference type="ARBA" id="ARBA00022824"/>
    </source>
</evidence>
<keyword evidence="15" id="KW-1185">Reference proteome</keyword>
<evidence type="ECO:0000256" key="12">
    <source>
        <dbReference type="RuleBase" id="RU000461"/>
    </source>
</evidence>
<dbReference type="InterPro" id="IPR036396">
    <property type="entry name" value="Cyt_P450_sf"/>
</dbReference>
<dbReference type="SUPFAM" id="SSF48264">
    <property type="entry name" value="Cytochrome P450"/>
    <property type="match status" value="1"/>
</dbReference>
<dbReference type="PRINTS" id="PR00465">
    <property type="entry name" value="EP450IV"/>
</dbReference>
<evidence type="ECO:0000313" key="15">
    <source>
        <dbReference type="Proteomes" id="UP000440578"/>
    </source>
</evidence>
<feature type="binding site" description="axial binding residue" evidence="11">
    <location>
        <position position="448"/>
    </location>
    <ligand>
        <name>heme</name>
        <dbReference type="ChEBI" id="CHEBI:30413"/>
    </ligand>
    <ligandPart>
        <name>Fe</name>
        <dbReference type="ChEBI" id="CHEBI:18248"/>
    </ligandPart>
</feature>
<comment type="similarity">
    <text evidence="4 12">Belongs to the cytochrome P450 family.</text>
</comment>
<evidence type="ECO:0000256" key="13">
    <source>
        <dbReference type="SAM" id="Phobius"/>
    </source>
</evidence>
<dbReference type="InterPro" id="IPR050196">
    <property type="entry name" value="Cytochrome_P450_Monoox"/>
</dbReference>
<keyword evidence="12" id="KW-0560">Oxidoreductase</keyword>
<keyword evidence="8 11" id="KW-0408">Iron</keyword>
<dbReference type="GO" id="GO:0005789">
    <property type="term" value="C:endoplasmic reticulum membrane"/>
    <property type="evidence" value="ECO:0007669"/>
    <property type="project" value="UniProtKB-SubCell"/>
</dbReference>
<keyword evidence="6 11" id="KW-0479">Metal-binding</keyword>
<dbReference type="GO" id="GO:0020037">
    <property type="term" value="F:heme binding"/>
    <property type="evidence" value="ECO:0007669"/>
    <property type="project" value="InterPro"/>
</dbReference>
<dbReference type="InterPro" id="IPR002403">
    <property type="entry name" value="Cyt_P450_E_grp-IV"/>
</dbReference>
<keyword evidence="5 11" id="KW-0349">Heme</keyword>
<evidence type="ECO:0000256" key="8">
    <source>
        <dbReference type="ARBA" id="ARBA00023004"/>
    </source>
</evidence>
<proteinExistence type="inferred from homology"/>
<evidence type="ECO:0000256" key="11">
    <source>
        <dbReference type="PIRSR" id="PIRSR602403-1"/>
    </source>
</evidence>